<keyword evidence="1" id="KW-0472">Membrane</keyword>
<keyword evidence="1" id="KW-1133">Transmembrane helix</keyword>
<keyword evidence="1" id="KW-0812">Transmembrane</keyword>
<accession>A0A4P9YKK3</accession>
<organism evidence="2 3">
    <name type="scientific">Rozella allomycis (strain CSF55)</name>
    <dbReference type="NCBI Taxonomy" id="988480"/>
    <lineage>
        <taxon>Eukaryota</taxon>
        <taxon>Fungi</taxon>
        <taxon>Fungi incertae sedis</taxon>
        <taxon>Cryptomycota</taxon>
        <taxon>Cryptomycota incertae sedis</taxon>
        <taxon>Rozella</taxon>
    </lineage>
</organism>
<dbReference type="EMBL" id="ML005130">
    <property type="protein sequence ID" value="RKP19978.1"/>
    <property type="molecule type" value="Genomic_DNA"/>
</dbReference>
<proteinExistence type="predicted"/>
<evidence type="ECO:0000313" key="2">
    <source>
        <dbReference type="EMBL" id="RKP19978.1"/>
    </source>
</evidence>
<feature type="transmembrane region" description="Helical" evidence="1">
    <location>
        <begin position="17"/>
        <end position="40"/>
    </location>
</feature>
<dbReference type="Proteomes" id="UP000281549">
    <property type="component" value="Unassembled WGS sequence"/>
</dbReference>
<gene>
    <name evidence="2" type="ORF">ROZALSC1DRAFT_21806</name>
</gene>
<name>A0A4P9YKK3_ROZAC</name>
<evidence type="ECO:0000256" key="1">
    <source>
        <dbReference type="SAM" id="Phobius"/>
    </source>
</evidence>
<feature type="non-terminal residue" evidence="2">
    <location>
        <position position="177"/>
    </location>
</feature>
<reference evidence="3" key="1">
    <citation type="journal article" date="2018" name="Nat. Microbiol.">
        <title>Leveraging single-cell genomics to expand the fungal tree of life.</title>
        <authorList>
            <person name="Ahrendt S.R."/>
            <person name="Quandt C.A."/>
            <person name="Ciobanu D."/>
            <person name="Clum A."/>
            <person name="Salamov A."/>
            <person name="Andreopoulos B."/>
            <person name="Cheng J.F."/>
            <person name="Woyke T."/>
            <person name="Pelin A."/>
            <person name="Henrissat B."/>
            <person name="Reynolds N.K."/>
            <person name="Benny G.L."/>
            <person name="Smith M.E."/>
            <person name="James T.Y."/>
            <person name="Grigoriev I.V."/>
        </authorList>
    </citation>
    <scope>NUCLEOTIDE SEQUENCE [LARGE SCALE GENOMIC DNA]</scope>
    <source>
        <strain evidence="3">CSF55</strain>
    </source>
</reference>
<protein>
    <submittedName>
        <fullName evidence="2">Uncharacterized protein</fullName>
    </submittedName>
</protein>
<dbReference type="AlphaFoldDB" id="A0A4P9YKK3"/>
<sequence length="177" mass="19882">MTSTASQHLVFLFKNNLLITSAIGILFFTGLIVIPAIVLIRHKKSKNMALLIHNSEKLYLDDRASIFKSSNIESQSIKATKRVEKSADIPYPTLNPNVPIMINNQFDTLPGYIPLKDMRDITITSNNISRDNLLPTSSSFTSLADETDSPINFMVNLKQKPAKSFKPLDKVLEDFKQ</sequence>
<evidence type="ECO:0000313" key="3">
    <source>
        <dbReference type="Proteomes" id="UP000281549"/>
    </source>
</evidence>